<comment type="similarity">
    <text evidence="1">Belongs to the glycosyl hydrolase 2 family.</text>
</comment>
<feature type="domain" description="Beta-galactosidase jelly roll" evidence="7">
    <location>
        <begin position="43"/>
        <end position="117"/>
    </location>
</feature>
<reference evidence="10" key="1">
    <citation type="submission" date="2021-03" db="EMBL/GenBank/DDBJ databases">
        <title>Comparative genomics and phylogenomic investigation of the class Geoglossomycetes provide insights into ecological specialization and systematics.</title>
        <authorList>
            <person name="Melie T."/>
            <person name="Pirro S."/>
            <person name="Miller A.N."/>
            <person name="Quandt A."/>
        </authorList>
    </citation>
    <scope>NUCLEOTIDE SEQUENCE</scope>
    <source>
        <strain evidence="10">GBOQ0MN5Z8</strain>
    </source>
</reference>
<dbReference type="SUPFAM" id="SSF49303">
    <property type="entry name" value="beta-Galactosidase/glucuronidase domain"/>
    <property type="match status" value="1"/>
</dbReference>
<feature type="region of interest" description="Disordered" evidence="4">
    <location>
        <begin position="1"/>
        <end position="28"/>
    </location>
</feature>
<dbReference type="SUPFAM" id="SSF49785">
    <property type="entry name" value="Galactose-binding domain-like"/>
    <property type="match status" value="1"/>
</dbReference>
<dbReference type="Pfam" id="PF02836">
    <property type="entry name" value="Glyco_hydro_2_C"/>
    <property type="match status" value="1"/>
</dbReference>
<dbReference type="Pfam" id="PF16355">
    <property type="entry name" value="DUF4982"/>
    <property type="match status" value="1"/>
</dbReference>
<keyword evidence="11" id="KW-1185">Reference proteome</keyword>
<dbReference type="InterPro" id="IPR032311">
    <property type="entry name" value="DUF4982"/>
</dbReference>
<dbReference type="Pfam" id="PF00703">
    <property type="entry name" value="Glyco_hydro_2"/>
    <property type="match status" value="1"/>
</dbReference>
<dbReference type="Pfam" id="PF13364">
    <property type="entry name" value="BetaGal_ABD2"/>
    <property type="match status" value="1"/>
</dbReference>
<evidence type="ECO:0008006" key="12">
    <source>
        <dbReference type="Google" id="ProtNLM"/>
    </source>
</evidence>
<gene>
    <name evidence="10" type="ORF">FGG08_007234</name>
</gene>
<dbReference type="InterPro" id="IPR051913">
    <property type="entry name" value="GH2_Domain-Containing"/>
</dbReference>
<evidence type="ECO:0000256" key="2">
    <source>
        <dbReference type="ARBA" id="ARBA00022801"/>
    </source>
</evidence>
<feature type="domain" description="DUF4982" evidence="8">
    <location>
        <begin position="580"/>
        <end position="640"/>
    </location>
</feature>
<dbReference type="EMBL" id="JAGHQL010000263">
    <property type="protein sequence ID" value="KAH0534187.1"/>
    <property type="molecule type" value="Genomic_DNA"/>
</dbReference>
<dbReference type="GO" id="GO:0004553">
    <property type="term" value="F:hydrolase activity, hydrolyzing O-glycosyl compounds"/>
    <property type="evidence" value="ECO:0007669"/>
    <property type="project" value="InterPro"/>
</dbReference>
<evidence type="ECO:0000256" key="3">
    <source>
        <dbReference type="ARBA" id="ARBA00023295"/>
    </source>
</evidence>
<protein>
    <recommendedName>
        <fullName evidence="12">Beta-galactosidase</fullName>
    </recommendedName>
</protein>
<dbReference type="SUPFAM" id="SSF51445">
    <property type="entry name" value="(Trans)glycosidases"/>
    <property type="match status" value="1"/>
</dbReference>
<dbReference type="PANTHER" id="PTHR42732">
    <property type="entry name" value="BETA-GALACTOSIDASE"/>
    <property type="match status" value="1"/>
</dbReference>
<dbReference type="OrthoDB" id="408532at2759"/>
<dbReference type="Gene3D" id="3.20.20.80">
    <property type="entry name" value="Glycosidases"/>
    <property type="match status" value="1"/>
</dbReference>
<dbReference type="InterPro" id="IPR025300">
    <property type="entry name" value="BetaGal_jelly_roll_dom"/>
</dbReference>
<dbReference type="InterPro" id="IPR006102">
    <property type="entry name" value="Ig-like_GH2"/>
</dbReference>
<dbReference type="InterPro" id="IPR006101">
    <property type="entry name" value="Glyco_hydro_2"/>
</dbReference>
<feature type="domain" description="Glycoside hydrolase family 2" evidence="9">
    <location>
        <begin position="653"/>
        <end position="762"/>
    </location>
</feature>
<evidence type="ECO:0000313" key="11">
    <source>
        <dbReference type="Proteomes" id="UP000698800"/>
    </source>
</evidence>
<feature type="non-terminal residue" evidence="10">
    <location>
        <position position="1"/>
    </location>
</feature>
<accession>A0A9P8I3T3</accession>
<evidence type="ECO:0000259" key="5">
    <source>
        <dbReference type="Pfam" id="PF00703"/>
    </source>
</evidence>
<dbReference type="GO" id="GO:0005975">
    <property type="term" value="P:carbohydrate metabolic process"/>
    <property type="evidence" value="ECO:0007669"/>
    <property type="project" value="InterPro"/>
</dbReference>
<feature type="compositionally biased region" description="Basic and acidic residues" evidence="4">
    <location>
        <begin position="1"/>
        <end position="18"/>
    </location>
</feature>
<keyword evidence="2" id="KW-0378">Hydrolase</keyword>
<dbReference type="InterPro" id="IPR006103">
    <property type="entry name" value="Glyco_hydro_2_cat"/>
</dbReference>
<dbReference type="PANTHER" id="PTHR42732:SF1">
    <property type="entry name" value="BETA-MANNOSIDASE"/>
    <property type="match status" value="1"/>
</dbReference>
<dbReference type="InterPro" id="IPR036156">
    <property type="entry name" value="Beta-gal/glucu_dom_sf"/>
</dbReference>
<dbReference type="Gene3D" id="2.60.40.10">
    <property type="entry name" value="Immunoglobulins"/>
    <property type="match status" value="3"/>
</dbReference>
<sequence length="766" mass="83848">DTPHDWSIEDLPQEERSADNPAESGPFDKEAVGGFMVGWAVGGTGWYRKRFRVPDGLDGRLEIWFDGSYRDTDVWLNGASLGSTHHGGYTPFYYDLTPHLLRDADNVLAVRVKNEGSNSRWYSGSGLLRHVHLVQSPMMTRIAPDGGVFVTTETLTTESATVNVAVVVEHIAEILRVNVCLLAPDGSVVATGDTQAGRQPVSLTVDKPRPWHPDHPTLYRAEVTLLNDRGDVLDQAGATFGIRTLELDSDRGLLLNGERITLKGGCLHHDNGILGAAAIDRAEERRIELLKAAGFNAIRTAHNAPSPACLDACDRLGMMVMDEIFDEWLKPKVPQGQARYFAAGGADAEIAAVVRRDRNHPSVVLWSVGNEVYEAFERPDIARDLRDSVRRHDTTRPVTAGVPAPFWTHSEGFEWIDWDTSSDPAFENLDVAGYNYEWPHYEADRARNPRRVIVGTEAYAKDIFDAWQLVEKHPWVLGDFCWTAIDYLGESSIGQTLVEPDGVIGFTFPFHTAVCAGLDLIGRRKPQSYFQEAVWHPGVLHLAVVAPLLPGQRLHNEGWSIKWGWPLHLRDHWTFPGHEGETLQVIAYASCARVRLFLNGEYLGELPTTRTERYTATFEVPYAPGELRAVGLDADGNVIAEHVLRTAGPPAGLALSPDRTTLRAGNRNDLSFVTITVVDAAGVPVPETIPGTNLPVRVTVTGPGELAALGSADPLDVSTLQGPVRRAYRGILQAVARPTTGGGNGSITLHAEAHTLAPAEVTITAE</sequence>
<dbReference type="InterPro" id="IPR013783">
    <property type="entry name" value="Ig-like_fold"/>
</dbReference>
<dbReference type="InterPro" id="IPR017853">
    <property type="entry name" value="GH"/>
</dbReference>
<keyword evidence="3" id="KW-0326">Glycosidase</keyword>
<feature type="domain" description="Glycoside hydrolase family 2 catalytic" evidence="6">
    <location>
        <begin position="250"/>
        <end position="400"/>
    </location>
</feature>
<dbReference type="AlphaFoldDB" id="A0A9P8I3T3"/>
<dbReference type="Pfam" id="PF18565">
    <property type="entry name" value="Glyco_hydro2_C5"/>
    <property type="match status" value="1"/>
</dbReference>
<name>A0A9P8I3T3_9PEZI</name>
<dbReference type="PRINTS" id="PR00132">
    <property type="entry name" value="GLHYDRLASE2"/>
</dbReference>
<evidence type="ECO:0000256" key="4">
    <source>
        <dbReference type="SAM" id="MobiDB-lite"/>
    </source>
</evidence>
<evidence type="ECO:0000259" key="8">
    <source>
        <dbReference type="Pfam" id="PF16355"/>
    </source>
</evidence>
<comment type="caution">
    <text evidence="10">The sequence shown here is derived from an EMBL/GenBank/DDBJ whole genome shotgun (WGS) entry which is preliminary data.</text>
</comment>
<dbReference type="InterPro" id="IPR023232">
    <property type="entry name" value="Glyco_hydro_2_AS"/>
</dbReference>
<feature type="domain" description="Glycoside hydrolase family 2 immunoglobulin-like beta-sandwich" evidence="5">
    <location>
        <begin position="148"/>
        <end position="243"/>
    </location>
</feature>
<dbReference type="InterPro" id="IPR040605">
    <property type="entry name" value="Glyco_hydro2_dom5"/>
</dbReference>
<evidence type="ECO:0000259" key="6">
    <source>
        <dbReference type="Pfam" id="PF02836"/>
    </source>
</evidence>
<proteinExistence type="inferred from homology"/>
<evidence type="ECO:0000259" key="7">
    <source>
        <dbReference type="Pfam" id="PF13364"/>
    </source>
</evidence>
<dbReference type="Gene3D" id="2.60.120.260">
    <property type="entry name" value="Galactose-binding domain-like"/>
    <property type="match status" value="1"/>
</dbReference>
<evidence type="ECO:0000259" key="9">
    <source>
        <dbReference type="Pfam" id="PF18565"/>
    </source>
</evidence>
<organism evidence="10 11">
    <name type="scientific">Glutinoglossum americanum</name>
    <dbReference type="NCBI Taxonomy" id="1670608"/>
    <lineage>
        <taxon>Eukaryota</taxon>
        <taxon>Fungi</taxon>
        <taxon>Dikarya</taxon>
        <taxon>Ascomycota</taxon>
        <taxon>Pezizomycotina</taxon>
        <taxon>Geoglossomycetes</taxon>
        <taxon>Geoglossales</taxon>
        <taxon>Geoglossaceae</taxon>
        <taxon>Glutinoglossum</taxon>
    </lineage>
</organism>
<dbReference type="InterPro" id="IPR008979">
    <property type="entry name" value="Galactose-bd-like_sf"/>
</dbReference>
<evidence type="ECO:0000313" key="10">
    <source>
        <dbReference type="EMBL" id="KAH0534187.1"/>
    </source>
</evidence>
<dbReference type="PROSITE" id="PS00608">
    <property type="entry name" value="GLYCOSYL_HYDROL_F2_2"/>
    <property type="match status" value="1"/>
</dbReference>
<evidence type="ECO:0000256" key="1">
    <source>
        <dbReference type="ARBA" id="ARBA00007401"/>
    </source>
</evidence>
<dbReference type="Proteomes" id="UP000698800">
    <property type="component" value="Unassembled WGS sequence"/>
</dbReference>